<dbReference type="InterPro" id="IPR034122">
    <property type="entry name" value="Retropepsin-like_bacterial"/>
</dbReference>
<protein>
    <submittedName>
        <fullName evidence="2">Clan AA aspartic protease</fullName>
    </submittedName>
</protein>
<dbReference type="RefSeq" id="WP_209287484.1">
    <property type="nucleotide sequence ID" value="NZ_JACVEW010000012.1"/>
</dbReference>
<proteinExistence type="predicted"/>
<reference evidence="2 3" key="1">
    <citation type="submission" date="2020-09" db="EMBL/GenBank/DDBJ databases">
        <authorList>
            <person name="Tanuku N.R.S."/>
        </authorList>
    </citation>
    <scope>NUCLEOTIDE SEQUENCE [LARGE SCALE GENOMIC DNA]</scope>
    <source>
        <strain evidence="2 3">AK62</strain>
    </source>
</reference>
<sequence length="245" mass="27296">MKGGYNLLAGLLAFSLVATAQAEIFHYTDDRGRKIYVDRKSQIPAQYRDQVEVRKEESETLSRAERERRQQVLDSLEAQKGAQGRLAQLKAEMEALEQPADIQGNSVRIPVQIRYLTRSVSANLIVDTGASRTIIHRNIARRLGVTPRPSGQARVVGGAQLPLGIMPVEALTFGPVTLEDRELAVISPSEPLEYDGLLGMDVLSSLKYEIDIERGVVIWHADRYRELQAEHDEQLAIAGNDENKP</sequence>
<dbReference type="SUPFAM" id="SSF50630">
    <property type="entry name" value="Acid proteases"/>
    <property type="match status" value="1"/>
</dbReference>
<dbReference type="GO" id="GO:0008233">
    <property type="term" value="F:peptidase activity"/>
    <property type="evidence" value="ECO:0007669"/>
    <property type="project" value="UniProtKB-KW"/>
</dbReference>
<dbReference type="Proteomes" id="UP000810171">
    <property type="component" value="Unassembled WGS sequence"/>
</dbReference>
<dbReference type="GO" id="GO:0006508">
    <property type="term" value="P:proteolysis"/>
    <property type="evidence" value="ECO:0007669"/>
    <property type="project" value="UniProtKB-KW"/>
</dbReference>
<dbReference type="InterPro" id="IPR001969">
    <property type="entry name" value="Aspartic_peptidase_AS"/>
</dbReference>
<dbReference type="InterPro" id="IPR021109">
    <property type="entry name" value="Peptidase_aspartic_dom_sf"/>
</dbReference>
<dbReference type="Pfam" id="PF13650">
    <property type="entry name" value="Asp_protease_2"/>
    <property type="match status" value="1"/>
</dbReference>
<keyword evidence="2" id="KW-0378">Hydrolase</keyword>
<gene>
    <name evidence="2" type="ORF">H9C73_08950</name>
</gene>
<keyword evidence="3" id="KW-1185">Reference proteome</keyword>
<organism evidence="2 3">
    <name type="scientific">Marinobacterium alkalitolerans</name>
    <dbReference type="NCBI Taxonomy" id="1542925"/>
    <lineage>
        <taxon>Bacteria</taxon>
        <taxon>Pseudomonadati</taxon>
        <taxon>Pseudomonadota</taxon>
        <taxon>Gammaproteobacteria</taxon>
        <taxon>Oceanospirillales</taxon>
        <taxon>Oceanospirillaceae</taxon>
        <taxon>Marinobacterium</taxon>
    </lineage>
</organism>
<feature type="chain" id="PRO_5046267406" evidence="1">
    <location>
        <begin position="23"/>
        <end position="245"/>
    </location>
</feature>
<keyword evidence="1" id="KW-0732">Signal</keyword>
<dbReference type="CDD" id="cd05483">
    <property type="entry name" value="retropepsin_like_bacteria"/>
    <property type="match status" value="1"/>
</dbReference>
<dbReference type="Gene3D" id="2.40.70.10">
    <property type="entry name" value="Acid Proteases"/>
    <property type="match status" value="1"/>
</dbReference>
<comment type="caution">
    <text evidence="2">The sequence shown here is derived from an EMBL/GenBank/DDBJ whole genome shotgun (WGS) entry which is preliminary data.</text>
</comment>
<accession>A0ABS3ZAY4</accession>
<dbReference type="PROSITE" id="PS00141">
    <property type="entry name" value="ASP_PROTEASE"/>
    <property type="match status" value="1"/>
</dbReference>
<evidence type="ECO:0000256" key="1">
    <source>
        <dbReference type="SAM" id="SignalP"/>
    </source>
</evidence>
<evidence type="ECO:0000313" key="3">
    <source>
        <dbReference type="Proteomes" id="UP000810171"/>
    </source>
</evidence>
<keyword evidence="2" id="KW-0645">Protease</keyword>
<name>A0ABS3ZAY4_9GAMM</name>
<feature type="signal peptide" evidence="1">
    <location>
        <begin position="1"/>
        <end position="22"/>
    </location>
</feature>
<dbReference type="EMBL" id="JACVEW010000012">
    <property type="protein sequence ID" value="MBP0048863.1"/>
    <property type="molecule type" value="Genomic_DNA"/>
</dbReference>
<evidence type="ECO:0000313" key="2">
    <source>
        <dbReference type="EMBL" id="MBP0048863.1"/>
    </source>
</evidence>